<dbReference type="InterPro" id="IPR015943">
    <property type="entry name" value="WD40/YVTN_repeat-like_dom_sf"/>
</dbReference>
<proteinExistence type="predicted"/>
<dbReference type="PANTHER" id="PTHR34512:SF30">
    <property type="entry name" value="OUTER MEMBRANE PROTEIN ASSEMBLY FACTOR BAMB"/>
    <property type="match status" value="1"/>
</dbReference>
<comment type="caution">
    <text evidence="2">The sequence shown here is derived from an EMBL/GenBank/DDBJ whole genome shotgun (WGS) entry which is preliminary data.</text>
</comment>
<name>A0A7X8TI22_9MICC</name>
<dbReference type="AlphaFoldDB" id="A0A7X8TI22"/>
<reference evidence="2 3" key="1">
    <citation type="submission" date="2020-04" db="EMBL/GenBank/DDBJ databases">
        <title>Nesterenkonia sp. nov., isolated from marine sediment.</title>
        <authorList>
            <person name="Zhang G."/>
        </authorList>
    </citation>
    <scope>NUCLEOTIDE SEQUENCE [LARGE SCALE GENOMIC DNA]</scope>
    <source>
        <strain evidence="2 3">MY13</strain>
    </source>
</reference>
<accession>A0A7X8TI22</accession>
<dbReference type="PANTHER" id="PTHR34512">
    <property type="entry name" value="CELL SURFACE PROTEIN"/>
    <property type="match status" value="1"/>
</dbReference>
<evidence type="ECO:0000313" key="3">
    <source>
        <dbReference type="Proteomes" id="UP000523139"/>
    </source>
</evidence>
<dbReference type="RefSeq" id="WP_168886635.1">
    <property type="nucleotide sequence ID" value="NZ_JABAHY010000002.1"/>
</dbReference>
<organism evidence="2 3">
    <name type="scientific">Nesterenkonia sedimenti</name>
    <dbReference type="NCBI Taxonomy" id="1463632"/>
    <lineage>
        <taxon>Bacteria</taxon>
        <taxon>Bacillati</taxon>
        <taxon>Actinomycetota</taxon>
        <taxon>Actinomycetes</taxon>
        <taxon>Micrococcales</taxon>
        <taxon>Micrococcaceae</taxon>
        <taxon>Nesterenkonia</taxon>
    </lineage>
</organism>
<feature type="transmembrane region" description="Helical" evidence="1">
    <location>
        <begin position="20"/>
        <end position="41"/>
    </location>
</feature>
<dbReference type="Proteomes" id="UP000523139">
    <property type="component" value="Unassembled WGS sequence"/>
</dbReference>
<dbReference type="SUPFAM" id="SSF50998">
    <property type="entry name" value="Quinoprotein alcohol dehydrogenase-like"/>
    <property type="match status" value="1"/>
</dbReference>
<keyword evidence="3" id="KW-1185">Reference proteome</keyword>
<sequence>MSESVTAENTPSKGPSKKLIISLSIGAAVLIAAVVAAILIFGRSGGDDDEGLALIEDLDEAPEVAWTYQGDTDEGVWSFVMLPVVDDDKALLNAYYDDSALLESPTLPLLDLKSGEPIWEVDAEVLPEVTAEDTVPVRGQYFEDNDFILVSPWDSLDSTTPIALLDPADGSVLSTATLEGELTGAFEHDGDAILTLAGDPSGIDRLERVDAENFEEVQWSAELPDSDVFGDGIIEGGQGLGGGQEYYAFSWQGSASPIAYYVDLDSGEVHSAEEFHPLLGELEEPADEETSYDAAAGTVFRYQATEEGAEVMALDDNQGELWDEPLPVDPELQHIASALKEEAALFRLPDGSLDRVDPETGESMWDAPIDAGESSQVTIAASSDLERTIVRGDDSILILDTDTGETVCEIPRVEPEDGGYSSGGQTFRGQDNIYHDDDQGTLTAYDEQGEELWQYEYQDSDNGGYSRIQQVGDRLAVFSPEEKTLQLLE</sequence>
<gene>
    <name evidence="2" type="ORF">HGQ17_03795</name>
</gene>
<keyword evidence="1" id="KW-1133">Transmembrane helix</keyword>
<dbReference type="EMBL" id="JABAHY010000002">
    <property type="protein sequence ID" value="NLS09141.1"/>
    <property type="molecule type" value="Genomic_DNA"/>
</dbReference>
<protein>
    <submittedName>
        <fullName evidence="2">PQQ-binding-like beta-propeller repeat protein</fullName>
    </submittedName>
</protein>
<evidence type="ECO:0000313" key="2">
    <source>
        <dbReference type="EMBL" id="NLS09141.1"/>
    </source>
</evidence>
<dbReference type="InterPro" id="IPR011047">
    <property type="entry name" value="Quinoprotein_ADH-like_sf"/>
</dbReference>
<keyword evidence="1" id="KW-0812">Transmembrane</keyword>
<dbReference type="Gene3D" id="2.130.10.10">
    <property type="entry name" value="YVTN repeat-like/Quinoprotein amine dehydrogenase"/>
    <property type="match status" value="2"/>
</dbReference>
<evidence type="ECO:0000256" key="1">
    <source>
        <dbReference type="SAM" id="Phobius"/>
    </source>
</evidence>
<keyword evidence="1" id="KW-0472">Membrane</keyword>